<evidence type="ECO:0008006" key="4">
    <source>
        <dbReference type="Google" id="ProtNLM"/>
    </source>
</evidence>
<evidence type="ECO:0000256" key="1">
    <source>
        <dbReference type="SAM" id="MobiDB-lite"/>
    </source>
</evidence>
<dbReference type="EMBL" id="BMSA01000042">
    <property type="protein sequence ID" value="GGT92973.1"/>
    <property type="molecule type" value="Genomic_DNA"/>
</dbReference>
<feature type="compositionally biased region" description="Polar residues" evidence="1">
    <location>
        <begin position="90"/>
        <end position="100"/>
    </location>
</feature>
<organism evidence="2 3">
    <name type="scientific">Streptomyces phaeofaciens</name>
    <dbReference type="NCBI Taxonomy" id="68254"/>
    <lineage>
        <taxon>Bacteria</taxon>
        <taxon>Bacillati</taxon>
        <taxon>Actinomycetota</taxon>
        <taxon>Actinomycetes</taxon>
        <taxon>Kitasatosporales</taxon>
        <taxon>Streptomycetaceae</taxon>
        <taxon>Streptomyces</taxon>
    </lineage>
</organism>
<reference evidence="2" key="1">
    <citation type="journal article" date="2014" name="Int. J. Syst. Evol. Microbiol.">
        <title>Complete genome sequence of Corynebacterium casei LMG S-19264T (=DSM 44701T), isolated from a smear-ripened cheese.</title>
        <authorList>
            <consortium name="US DOE Joint Genome Institute (JGI-PGF)"/>
            <person name="Walter F."/>
            <person name="Albersmeier A."/>
            <person name="Kalinowski J."/>
            <person name="Ruckert C."/>
        </authorList>
    </citation>
    <scope>NUCLEOTIDE SEQUENCE</scope>
    <source>
        <strain evidence="2">JCM 4125</strain>
    </source>
</reference>
<sequence length="197" mass="21945">MPTKSAPATVRSRYMEQAVSDLQENRRLQQELARRLESLQQEEELLLSILNLAEHSTLVPEQAQSLDTPLESSEDPVPPTQLHPLLTTMAGHTSSPQKQKSAPGPGRRPRLGDLLLDLLRGHKEPRLAKELREELINKYPDRTPTAQVVRNTLEGLVAKSLIERSKQNRSVMYTLIATEEGGGATASADFEDRTEGH</sequence>
<accession>A0A918HS25</accession>
<feature type="region of interest" description="Disordered" evidence="1">
    <location>
        <begin position="60"/>
        <end position="111"/>
    </location>
</feature>
<comment type="caution">
    <text evidence="2">The sequence shown here is derived from an EMBL/GenBank/DDBJ whole genome shotgun (WGS) entry which is preliminary data.</text>
</comment>
<feature type="compositionally biased region" description="Polar residues" evidence="1">
    <location>
        <begin position="62"/>
        <end position="71"/>
    </location>
</feature>
<dbReference type="AlphaFoldDB" id="A0A918HS25"/>
<name>A0A918HS25_9ACTN</name>
<keyword evidence="3" id="KW-1185">Reference proteome</keyword>
<evidence type="ECO:0000313" key="2">
    <source>
        <dbReference type="EMBL" id="GGT92973.1"/>
    </source>
</evidence>
<gene>
    <name evidence="2" type="ORF">GCM10010226_83540</name>
</gene>
<evidence type="ECO:0000313" key="3">
    <source>
        <dbReference type="Proteomes" id="UP000646776"/>
    </source>
</evidence>
<reference evidence="2" key="2">
    <citation type="submission" date="2020-09" db="EMBL/GenBank/DDBJ databases">
        <authorList>
            <person name="Sun Q."/>
            <person name="Ohkuma M."/>
        </authorList>
    </citation>
    <scope>NUCLEOTIDE SEQUENCE</scope>
    <source>
        <strain evidence="2">JCM 4125</strain>
    </source>
</reference>
<dbReference type="Proteomes" id="UP000646776">
    <property type="component" value="Unassembled WGS sequence"/>
</dbReference>
<protein>
    <recommendedName>
        <fullName evidence="4">Regulatory protein</fullName>
    </recommendedName>
</protein>
<proteinExistence type="predicted"/>